<organism evidence="9 10">
    <name type="scientific">Prymnesium parvum</name>
    <name type="common">Toxic golden alga</name>
    <dbReference type="NCBI Taxonomy" id="97485"/>
    <lineage>
        <taxon>Eukaryota</taxon>
        <taxon>Haptista</taxon>
        <taxon>Haptophyta</taxon>
        <taxon>Prymnesiophyceae</taxon>
        <taxon>Prymnesiales</taxon>
        <taxon>Prymnesiaceae</taxon>
        <taxon>Prymnesium</taxon>
    </lineage>
</organism>
<dbReference type="InterPro" id="IPR057285">
    <property type="entry name" value="Pre-PUA_NSUN2"/>
</dbReference>
<dbReference type="PRINTS" id="PR02008">
    <property type="entry name" value="RCMTFAMILY"/>
</dbReference>
<dbReference type="GO" id="GO:0008173">
    <property type="term" value="F:RNA methyltransferase activity"/>
    <property type="evidence" value="ECO:0007669"/>
    <property type="project" value="InterPro"/>
</dbReference>
<feature type="binding site" evidence="6">
    <location>
        <position position="233"/>
    </location>
    <ligand>
        <name>S-adenosyl-L-methionine</name>
        <dbReference type="ChEBI" id="CHEBI:59789"/>
    </ligand>
</feature>
<name>A0AB34JZP9_PRYPA</name>
<dbReference type="GO" id="GO:0001510">
    <property type="term" value="P:RNA methylation"/>
    <property type="evidence" value="ECO:0007669"/>
    <property type="project" value="InterPro"/>
</dbReference>
<keyword evidence="4 6" id="KW-0949">S-adenosyl-L-methionine</keyword>
<dbReference type="SUPFAM" id="SSF47323">
    <property type="entry name" value="Anticodon-binding domain of a subclass of class I aminoacyl-tRNA synthetases"/>
    <property type="match status" value="1"/>
</dbReference>
<dbReference type="PANTHER" id="PTHR22808">
    <property type="entry name" value="NCL1 YEAST -RELATED NOL1/NOP2/FMU SUN DOMAIN-CONTAINING"/>
    <property type="match status" value="1"/>
</dbReference>
<feature type="region of interest" description="Disordered" evidence="7">
    <location>
        <begin position="1"/>
        <end position="27"/>
    </location>
</feature>
<comment type="caution">
    <text evidence="9">The sequence shown here is derived from an EMBL/GenBank/DDBJ whole genome shotgun (WGS) entry which is preliminary data.</text>
</comment>
<dbReference type="Proteomes" id="UP001515480">
    <property type="component" value="Unassembled WGS sequence"/>
</dbReference>
<feature type="binding site" evidence="6">
    <location>
        <position position="285"/>
    </location>
    <ligand>
        <name>S-adenosyl-L-methionine</name>
        <dbReference type="ChEBI" id="CHEBI:59789"/>
    </ligand>
</feature>
<keyword evidence="10" id="KW-1185">Reference proteome</keyword>
<comment type="similarity">
    <text evidence="1 6">Belongs to the class I-like SAM-binding methyltransferase superfamily. RsmB/NOP family.</text>
</comment>
<dbReference type="PROSITE" id="PS01153">
    <property type="entry name" value="NOL1_NOP2_SUN"/>
    <property type="match status" value="1"/>
</dbReference>
<evidence type="ECO:0000256" key="7">
    <source>
        <dbReference type="SAM" id="MobiDB-lite"/>
    </source>
</evidence>
<dbReference type="AlphaFoldDB" id="A0AB34JZP9"/>
<evidence type="ECO:0000256" key="3">
    <source>
        <dbReference type="ARBA" id="ARBA00022679"/>
    </source>
</evidence>
<feature type="domain" description="SAM-dependent MTase RsmB/NOP-type" evidence="8">
    <location>
        <begin position="102"/>
        <end position="448"/>
    </location>
</feature>
<comment type="caution">
    <text evidence="6">Lacks conserved residue(s) required for the propagation of feature annotation.</text>
</comment>
<keyword evidence="3 6" id="KW-0808">Transferase</keyword>
<dbReference type="GO" id="GO:0004812">
    <property type="term" value="F:aminoacyl-tRNA ligase activity"/>
    <property type="evidence" value="ECO:0007669"/>
    <property type="project" value="InterPro"/>
</dbReference>
<accession>A0AB34JZP9</accession>
<evidence type="ECO:0000256" key="5">
    <source>
        <dbReference type="ARBA" id="ARBA00022884"/>
    </source>
</evidence>
<evidence type="ECO:0000256" key="4">
    <source>
        <dbReference type="ARBA" id="ARBA00022691"/>
    </source>
</evidence>
<gene>
    <name evidence="9" type="ORF">AB1Y20_014854</name>
</gene>
<feature type="region of interest" description="Disordered" evidence="7">
    <location>
        <begin position="564"/>
        <end position="613"/>
    </location>
</feature>
<evidence type="ECO:0000259" key="8">
    <source>
        <dbReference type="PROSITE" id="PS51686"/>
    </source>
</evidence>
<dbReference type="Gene3D" id="3.40.50.150">
    <property type="entry name" value="Vaccinia Virus protein VP39"/>
    <property type="match status" value="1"/>
</dbReference>
<evidence type="ECO:0000256" key="2">
    <source>
        <dbReference type="ARBA" id="ARBA00022603"/>
    </source>
</evidence>
<dbReference type="GO" id="GO:0003723">
    <property type="term" value="F:RNA binding"/>
    <property type="evidence" value="ECO:0007669"/>
    <property type="project" value="UniProtKB-UniRule"/>
</dbReference>
<proteinExistence type="inferred from homology"/>
<dbReference type="Pfam" id="PF01189">
    <property type="entry name" value="Methyltr_RsmB-F"/>
    <property type="match status" value="1"/>
</dbReference>
<dbReference type="SUPFAM" id="SSF53335">
    <property type="entry name" value="S-adenosyl-L-methionine-dependent methyltransferases"/>
    <property type="match status" value="1"/>
</dbReference>
<evidence type="ECO:0000256" key="6">
    <source>
        <dbReference type="PROSITE-ProRule" id="PRU01023"/>
    </source>
</evidence>
<dbReference type="PROSITE" id="PS51686">
    <property type="entry name" value="SAM_MT_RSMB_NOP"/>
    <property type="match status" value="1"/>
</dbReference>
<keyword evidence="5 6" id="KW-0694">RNA-binding</keyword>
<evidence type="ECO:0000313" key="9">
    <source>
        <dbReference type="EMBL" id="KAL1526126.1"/>
    </source>
</evidence>
<dbReference type="InterPro" id="IPR029063">
    <property type="entry name" value="SAM-dependent_MTases_sf"/>
</dbReference>
<dbReference type="PANTHER" id="PTHR22808:SF1">
    <property type="entry name" value="RNA CYTOSINE-C(5)-METHYLTRANSFERASE NSUN2-RELATED"/>
    <property type="match status" value="1"/>
</dbReference>
<dbReference type="GO" id="GO:0005524">
    <property type="term" value="F:ATP binding"/>
    <property type="evidence" value="ECO:0007669"/>
    <property type="project" value="InterPro"/>
</dbReference>
<dbReference type="InterPro" id="IPR009080">
    <property type="entry name" value="tRNAsynth_Ia_anticodon-bd"/>
</dbReference>
<dbReference type="CDD" id="cd02440">
    <property type="entry name" value="AdoMet_MTases"/>
    <property type="match status" value="1"/>
</dbReference>
<dbReference type="InterPro" id="IPR001678">
    <property type="entry name" value="MeTrfase_RsmB-F_NOP2_dom"/>
</dbReference>
<feature type="active site" description="Nucleophile" evidence="6">
    <location>
        <position position="338"/>
    </location>
</feature>
<dbReference type="InterPro" id="IPR049560">
    <property type="entry name" value="MeTrfase_RsmB-F_NOP2_cat"/>
</dbReference>
<dbReference type="InterPro" id="IPR018314">
    <property type="entry name" value="RsmB/NOL1/NOP2-like_CS"/>
</dbReference>
<evidence type="ECO:0000313" key="10">
    <source>
        <dbReference type="Proteomes" id="UP001515480"/>
    </source>
</evidence>
<sequence length="834" mass="90315">MGGKGRGKRKDTWDDHTSGETPSNEAIARAAENPAFTAYYREQLAPLIPSDSEWERFEKCLRSPLPVTFRFSGCAHSAVAHARRDEMESTLLPSVRASLQEQADGANRQPPQPLAWYPSRLAWQFDLSRAQLRGKVWHGDDGGDGRTGERSAPIKAFHSWLLREAELGHVQRQEAVSMVPPLLLDVRRGQTVLDMCASPGSKTQQLLEMLEETDGSTAASGASRGCGLVVANDADEKRCHLLTSRAAKLFSSALVVTNHDARLFPESFPADGGPQPVQFDRVLCDVPCSGDGTLRKAPAIWRRWTPGPANMLHKLQLQIATKGARLLKVGGRLVYSTCSLNPIENEAVVASLLRAFSNRCLRLLDVSTALPHLQRRAGLLHWRVWHRGQWHNTWESVRQRFPRKCPRLEELFPPSAAEAKEMGLERCVRLLPHDQDTGGFFVAVFEKVAEHVADDGALPEGEAEVVVAEGSSVLPEALAMKSEYLPAEGEGGEAVVEEGEGGEEVEVELRRAIERRSAARHAKNFVLADRLRDELTAKGVSLDDSRNRWELTVDGVRLAGSIHPFDQHRELTSTDSPPAGGEAAEEERGPPSSPPAESKRRRPRGAAEQAHDEAERAAVLELCQSHAAVLHSHGGKDLRLVAETHKAARYPPLFVPSASLAAAVQAFFGLSDDFPFSRLVARCPTARSLVLLSEESLALLRNDAEGKLRVVNAGVRLFDTDCAKGVGCAHRACHDGLAYLLPHATRQRAPCSARSLAAVLRDGVLPAAAAAAEECLGAALAACAAGSVVLECAAPRLALAAFLAPSGLLRPMVGKAERQALLLELEGAGEKAVA</sequence>
<dbReference type="InterPro" id="IPR023267">
    <property type="entry name" value="RCMT"/>
</dbReference>
<feature type="binding site" evidence="6">
    <location>
        <position position="260"/>
    </location>
    <ligand>
        <name>S-adenosyl-L-methionine</name>
        <dbReference type="ChEBI" id="CHEBI:59789"/>
    </ligand>
</feature>
<dbReference type="GO" id="GO:0006418">
    <property type="term" value="P:tRNA aminoacylation for protein translation"/>
    <property type="evidence" value="ECO:0007669"/>
    <property type="project" value="InterPro"/>
</dbReference>
<dbReference type="EMBL" id="JBGBPQ010000003">
    <property type="protein sequence ID" value="KAL1526126.1"/>
    <property type="molecule type" value="Genomic_DNA"/>
</dbReference>
<dbReference type="Pfam" id="PF25376">
    <property type="entry name" value="Pre-PUA_NSUN2"/>
    <property type="match status" value="1"/>
</dbReference>
<protein>
    <recommendedName>
        <fullName evidence="8">SAM-dependent MTase RsmB/NOP-type domain-containing protein</fullName>
    </recommendedName>
</protein>
<evidence type="ECO:0000256" key="1">
    <source>
        <dbReference type="ARBA" id="ARBA00007494"/>
    </source>
</evidence>
<reference evidence="9 10" key="1">
    <citation type="journal article" date="2024" name="Science">
        <title>Giant polyketide synthase enzymes in the biosynthesis of giant marine polyether toxins.</title>
        <authorList>
            <person name="Fallon T.R."/>
            <person name="Shende V.V."/>
            <person name="Wierzbicki I.H."/>
            <person name="Pendleton A.L."/>
            <person name="Watervoot N.F."/>
            <person name="Auber R.P."/>
            <person name="Gonzalez D.J."/>
            <person name="Wisecaver J.H."/>
            <person name="Moore B.S."/>
        </authorList>
    </citation>
    <scope>NUCLEOTIDE SEQUENCE [LARGE SCALE GENOMIC DNA]</scope>
    <source>
        <strain evidence="9 10">12B1</strain>
    </source>
</reference>
<keyword evidence="2 6" id="KW-0489">Methyltransferase</keyword>